<dbReference type="Pfam" id="PF13365">
    <property type="entry name" value="Trypsin_2"/>
    <property type="match status" value="1"/>
</dbReference>
<evidence type="ECO:0000256" key="1">
    <source>
        <dbReference type="SAM" id="MobiDB-lite"/>
    </source>
</evidence>
<dbReference type="eggNOG" id="COG0265">
    <property type="taxonomic scope" value="Bacteria"/>
</dbReference>
<feature type="region of interest" description="Disordered" evidence="1">
    <location>
        <begin position="262"/>
        <end position="283"/>
    </location>
</feature>
<sequence length="283" mass="30468">MKRVVPACLTVLLTCLLPVLAPPAAAVDTVPPPGLLDRVPVAARTVFQIYAKSERGTSSGSAVVVGPGLLATSCHVLNDASRAVVVQTGEALPVTLVAADWRRDLCVVQSDQIDTRAAPLLPSSQLRKDDLVFSLGFTGGRFAYDLGRVKQLYAMDGSRVLRGNAAFAAGASGGGLFDEEGRLVGILTFYKLSPDHTMFFAVPADWVPEVLAAGIQPRTADSHPFWAEREELRLPFLQAVQYEYEGRWDALAQYAQGWLEREPSAPEARDTLEQARARAAPAP</sequence>
<dbReference type="PRINTS" id="PR00834">
    <property type="entry name" value="PROTEASES2C"/>
</dbReference>
<gene>
    <name evidence="3" type="ORF">METUNv1_03493</name>
</gene>
<dbReference type="AlphaFoldDB" id="F5RGQ2"/>
<reference evidence="3 4" key="1">
    <citation type="journal article" date="2011" name="J. Bacteriol.">
        <title>Genome sequence of Methyloversatilis universalis FAM5T, a methylotrophic representative of the order Rhodocyclales.</title>
        <authorList>
            <person name="Kittichotirat W."/>
            <person name="Good N.M."/>
            <person name="Hall R."/>
            <person name="Bringel F."/>
            <person name="Lajus A."/>
            <person name="Medigue C."/>
            <person name="Smalley N.E."/>
            <person name="Beck D."/>
            <person name="Bumgarner R."/>
            <person name="Vuilleumier S."/>
            <person name="Kalyuzhnaya M.G."/>
        </authorList>
    </citation>
    <scope>NUCLEOTIDE SEQUENCE [LARGE SCALE GENOMIC DNA]</scope>
    <source>
        <strain evidence="4">ATCC BAA-1314 / JCM 13912 / FAM5</strain>
    </source>
</reference>
<dbReference type="PANTHER" id="PTHR43019:SF23">
    <property type="entry name" value="PROTEASE DO-LIKE 5, CHLOROPLASTIC"/>
    <property type="match status" value="1"/>
</dbReference>
<dbReference type="OrthoDB" id="8559597at2"/>
<name>F5RGQ2_METUF</name>
<dbReference type="EMBL" id="AFHG01000058">
    <property type="protein sequence ID" value="EGK70106.1"/>
    <property type="molecule type" value="Genomic_DNA"/>
</dbReference>
<feature type="signal peptide" evidence="2">
    <location>
        <begin position="1"/>
        <end position="26"/>
    </location>
</feature>
<dbReference type="Gene3D" id="2.40.10.120">
    <property type="match status" value="1"/>
</dbReference>
<evidence type="ECO:0000313" key="3">
    <source>
        <dbReference type="EMBL" id="EGK70106.1"/>
    </source>
</evidence>
<evidence type="ECO:0000313" key="4">
    <source>
        <dbReference type="Proteomes" id="UP000005019"/>
    </source>
</evidence>
<dbReference type="PANTHER" id="PTHR43019">
    <property type="entry name" value="SERINE ENDOPROTEASE DEGS"/>
    <property type="match status" value="1"/>
</dbReference>
<dbReference type="InterPro" id="IPR009003">
    <property type="entry name" value="Peptidase_S1_PA"/>
</dbReference>
<accession>F5RGQ2</accession>
<feature type="chain" id="PRO_5003325881" description="Serine protease" evidence="2">
    <location>
        <begin position="27"/>
        <end position="283"/>
    </location>
</feature>
<dbReference type="SUPFAM" id="SSF50494">
    <property type="entry name" value="Trypsin-like serine proteases"/>
    <property type="match status" value="1"/>
</dbReference>
<protein>
    <recommendedName>
        <fullName evidence="5">Serine protease</fullName>
    </recommendedName>
</protein>
<dbReference type="RefSeq" id="WP_008063945.1">
    <property type="nucleotide sequence ID" value="NZ_AFHG01000058.1"/>
</dbReference>
<dbReference type="GO" id="GO:0004252">
    <property type="term" value="F:serine-type endopeptidase activity"/>
    <property type="evidence" value="ECO:0007669"/>
    <property type="project" value="InterPro"/>
</dbReference>
<evidence type="ECO:0000256" key="2">
    <source>
        <dbReference type="SAM" id="SignalP"/>
    </source>
</evidence>
<keyword evidence="4" id="KW-1185">Reference proteome</keyword>
<organism evidence="3 4">
    <name type="scientific">Methyloversatilis universalis (strain ATCC BAA-1314 / DSM 25237 / JCM 13912 / CCUG 52030 / FAM5)</name>
    <dbReference type="NCBI Taxonomy" id="1000565"/>
    <lineage>
        <taxon>Bacteria</taxon>
        <taxon>Pseudomonadati</taxon>
        <taxon>Pseudomonadota</taxon>
        <taxon>Betaproteobacteria</taxon>
        <taxon>Nitrosomonadales</taxon>
        <taxon>Sterolibacteriaceae</taxon>
        <taxon>Methyloversatilis</taxon>
    </lineage>
</organism>
<dbReference type="STRING" id="1000565.METUNv1_03493"/>
<dbReference type="GO" id="GO:0006508">
    <property type="term" value="P:proteolysis"/>
    <property type="evidence" value="ECO:0007669"/>
    <property type="project" value="InterPro"/>
</dbReference>
<comment type="caution">
    <text evidence="3">The sequence shown here is derived from an EMBL/GenBank/DDBJ whole genome shotgun (WGS) entry which is preliminary data.</text>
</comment>
<dbReference type="InterPro" id="IPR001940">
    <property type="entry name" value="Peptidase_S1C"/>
</dbReference>
<keyword evidence="2" id="KW-0732">Signal</keyword>
<proteinExistence type="predicted"/>
<feature type="compositionally biased region" description="Basic and acidic residues" evidence="1">
    <location>
        <begin position="262"/>
        <end position="276"/>
    </location>
</feature>
<evidence type="ECO:0008006" key="5">
    <source>
        <dbReference type="Google" id="ProtNLM"/>
    </source>
</evidence>
<dbReference type="Proteomes" id="UP000005019">
    <property type="component" value="Unassembled WGS sequence"/>
</dbReference>